<dbReference type="Proteomes" id="UP001269081">
    <property type="component" value="Unassembled WGS sequence"/>
</dbReference>
<keyword evidence="1" id="KW-1133">Transmembrane helix</keyword>
<evidence type="ECO:0000256" key="1">
    <source>
        <dbReference type="SAM" id="Phobius"/>
    </source>
</evidence>
<keyword evidence="1" id="KW-0472">Membrane</keyword>
<organism evidence="2 3">
    <name type="scientific">Flavobacterium piscis</name>
    <dbReference type="NCBI Taxonomy" id="1114874"/>
    <lineage>
        <taxon>Bacteria</taxon>
        <taxon>Pseudomonadati</taxon>
        <taxon>Bacteroidota</taxon>
        <taxon>Flavobacteriia</taxon>
        <taxon>Flavobacteriales</taxon>
        <taxon>Flavobacteriaceae</taxon>
        <taxon>Flavobacterium</taxon>
    </lineage>
</organism>
<keyword evidence="3" id="KW-1185">Reference proteome</keyword>
<dbReference type="EMBL" id="JAVDWQ010000004">
    <property type="protein sequence ID" value="MDR7209624.1"/>
    <property type="molecule type" value="Genomic_DNA"/>
</dbReference>
<name>A0ABU1Y5Y6_9FLAO</name>
<dbReference type="RefSeq" id="WP_310280036.1">
    <property type="nucleotide sequence ID" value="NZ_JAVDWQ010000004.1"/>
</dbReference>
<reference evidence="2 3" key="1">
    <citation type="submission" date="2023-07" db="EMBL/GenBank/DDBJ databases">
        <title>Sorghum-associated microbial communities from plants grown in Nebraska, USA.</title>
        <authorList>
            <person name="Schachtman D."/>
        </authorList>
    </citation>
    <scope>NUCLEOTIDE SEQUENCE [LARGE SCALE GENOMIC DNA]</scope>
    <source>
        <strain evidence="2 3">4129</strain>
    </source>
</reference>
<protein>
    <submittedName>
        <fullName evidence="2">ABC-type Fe3+-siderophore transport system permease subunit</fullName>
    </submittedName>
</protein>
<feature type="transmembrane region" description="Helical" evidence="1">
    <location>
        <begin position="35"/>
        <end position="54"/>
    </location>
</feature>
<gene>
    <name evidence="2" type="ORF">J2W48_001562</name>
</gene>
<sequence length="135" mass="15833">MNIYYALWADAINYERIRNGGAGHWKPFTFSYMSLLLSFNIATLLSAILFFTGYNIADKIEQLVTFPNSKLLTNFSWAIVTLFIPSMIITYFTVFYKKKYEHILSKYKFRNGKLLLIYFLSTVILMFGFSLLNKK</sequence>
<feature type="transmembrane region" description="Helical" evidence="1">
    <location>
        <begin position="115"/>
        <end position="132"/>
    </location>
</feature>
<accession>A0ABU1Y5Y6</accession>
<proteinExistence type="predicted"/>
<evidence type="ECO:0000313" key="2">
    <source>
        <dbReference type="EMBL" id="MDR7209624.1"/>
    </source>
</evidence>
<comment type="caution">
    <text evidence="2">The sequence shown here is derived from an EMBL/GenBank/DDBJ whole genome shotgun (WGS) entry which is preliminary data.</text>
</comment>
<keyword evidence="1" id="KW-0812">Transmembrane</keyword>
<feature type="transmembrane region" description="Helical" evidence="1">
    <location>
        <begin position="74"/>
        <end position="94"/>
    </location>
</feature>
<evidence type="ECO:0000313" key="3">
    <source>
        <dbReference type="Proteomes" id="UP001269081"/>
    </source>
</evidence>